<dbReference type="Gene3D" id="3.40.50.12780">
    <property type="entry name" value="N-terminal domain of ligase-like"/>
    <property type="match status" value="1"/>
</dbReference>
<keyword evidence="2" id="KW-1185">Reference proteome</keyword>
<gene>
    <name evidence="1" type="ORF">A8C75_00970</name>
</gene>
<protein>
    <recommendedName>
        <fullName evidence="3">AMP-dependent synthetase/ligase domain-containing protein</fullName>
    </recommendedName>
</protein>
<dbReference type="SUPFAM" id="SSF56801">
    <property type="entry name" value="Acetyl-CoA synthetase-like"/>
    <property type="match status" value="1"/>
</dbReference>
<dbReference type="PANTHER" id="PTHR36932">
    <property type="entry name" value="CAPSULAR POLYSACCHARIDE BIOSYNTHESIS PROTEIN"/>
    <property type="match status" value="1"/>
</dbReference>
<accession>A0A1A9ETE2</accession>
<name>A0A1A9ETE2_9GAMM</name>
<evidence type="ECO:0000313" key="1">
    <source>
        <dbReference type="EMBL" id="ANG61166.1"/>
    </source>
</evidence>
<dbReference type="Proteomes" id="UP000078070">
    <property type="component" value="Chromosome"/>
</dbReference>
<dbReference type="InterPro" id="IPR042099">
    <property type="entry name" value="ANL_N_sf"/>
</dbReference>
<organism evidence="1 2">
    <name type="scientific">Marinobacterium aestuarii</name>
    <dbReference type="NCBI Taxonomy" id="1821621"/>
    <lineage>
        <taxon>Bacteria</taxon>
        <taxon>Pseudomonadati</taxon>
        <taxon>Pseudomonadota</taxon>
        <taxon>Gammaproteobacteria</taxon>
        <taxon>Oceanospirillales</taxon>
        <taxon>Oceanospirillaceae</taxon>
        <taxon>Marinobacterium</taxon>
    </lineage>
</organism>
<dbReference type="KEGG" id="mars:A8C75_00970"/>
<reference evidence="2" key="1">
    <citation type="submission" date="2016-05" db="EMBL/GenBank/DDBJ databases">
        <authorList>
            <person name="Baek K."/>
            <person name="Yang S.-J."/>
        </authorList>
    </citation>
    <scope>NUCLEOTIDE SEQUENCE [LARGE SCALE GENOMIC DNA]</scope>
    <source>
        <strain evidence="2">ST58-10</strain>
    </source>
</reference>
<dbReference type="STRING" id="1821621.A8C75_00970"/>
<dbReference type="EMBL" id="CP015839">
    <property type="protein sequence ID" value="ANG61166.1"/>
    <property type="molecule type" value="Genomic_DNA"/>
</dbReference>
<reference evidence="1 2" key="2">
    <citation type="journal article" date="2018" name="Int. J. Syst. Evol. Microbiol.">
        <title>Marinobacterium aestuarii sp. nov., a benzene-degrading marine bacterium isolated from estuary sediment.</title>
        <authorList>
            <person name="Bae S.S."/>
            <person name="Jung J."/>
            <person name="Chung D."/>
            <person name="Baek K."/>
        </authorList>
    </citation>
    <scope>NUCLEOTIDE SEQUENCE [LARGE SCALE GENOMIC DNA]</scope>
    <source>
        <strain evidence="1 2">ST58-10</strain>
    </source>
</reference>
<dbReference type="PANTHER" id="PTHR36932:SF1">
    <property type="entry name" value="CAPSULAR POLYSACCHARIDE BIOSYNTHESIS PROTEIN"/>
    <property type="match status" value="1"/>
</dbReference>
<proteinExistence type="predicted"/>
<sequence length="339" mass="38775">MDEPKAFINERAWLFFSKYATSGGSTGRGVGVWRSKSSSDIEKLFFNVRWGEFGYEGHRARTLRLAAEGIKKHDEHPVSVLGRTVLLSPYHISRLYMPLILEGLARHSFDFVHAYSGVLVELTYLLREFQPQKMMQVKAIFLGSEPVSIEQLEILFGYWQCPIVVHYGLNERTSLGFYTYTPGDREIVYQLEPLYGITQNPSDSHEIIGTTLWNDVMPLLNYRTKDYGLVSDGKITGLDGREQNFLISRDGHRISGMSIVIDEASWAQIRHYQIRQRVPGKIELCIVPRHGQLSLEFRDYILSQQLNRWGGFFDISLVECATIPLTPAGKTRHVDVQLS</sequence>
<dbReference type="InterPro" id="IPR053158">
    <property type="entry name" value="CapK_Type1_Caps_Biosynth"/>
</dbReference>
<evidence type="ECO:0008006" key="3">
    <source>
        <dbReference type="Google" id="ProtNLM"/>
    </source>
</evidence>
<evidence type="ECO:0000313" key="2">
    <source>
        <dbReference type="Proteomes" id="UP000078070"/>
    </source>
</evidence>
<dbReference type="AlphaFoldDB" id="A0A1A9ETE2"/>